<feature type="domain" description="PARG catalytic Macro" evidence="2">
    <location>
        <begin position="473"/>
        <end position="561"/>
    </location>
</feature>
<reference evidence="3" key="1">
    <citation type="submission" date="2014-12" db="EMBL/GenBank/DDBJ databases">
        <title>In search of pathogens: transcriptome-based identification of viral pathogens from the pine processionary moth (Thaumatopoea pityocampa).</title>
        <authorList>
            <person name="Jakubowska A.K."/>
            <person name="Nalcacioglu R."/>
            <person name="Millan-Leiva A."/>
            <person name="Sanz-Carbonell A."/>
            <person name="Muratoglu H."/>
            <person name="Herrero S."/>
            <person name="Demirbag Z."/>
        </authorList>
    </citation>
    <scope>NUCLEOTIDE SEQUENCE</scope>
</reference>
<proteinExistence type="predicted"/>
<protein>
    <submittedName>
        <fullName evidence="3">RNA 5 protein</fullName>
    </submittedName>
</protein>
<dbReference type="PANTHER" id="PTHR12837:SF0">
    <property type="entry name" value="POLY(ADP-RIBOSE) GLYCOHYDROLASE"/>
    <property type="match status" value="1"/>
</dbReference>
<dbReference type="GO" id="GO:0004649">
    <property type="term" value="F:poly(ADP-ribose) glycohydrolase activity"/>
    <property type="evidence" value="ECO:0007669"/>
    <property type="project" value="InterPro"/>
</dbReference>
<dbReference type="GO" id="GO:0005975">
    <property type="term" value="P:carbohydrate metabolic process"/>
    <property type="evidence" value="ECO:0007669"/>
    <property type="project" value="InterPro"/>
</dbReference>
<dbReference type="GO" id="GO:0006282">
    <property type="term" value="P:regulation of DNA repair"/>
    <property type="evidence" value="ECO:0007669"/>
    <property type="project" value="InterPro"/>
</dbReference>
<evidence type="ECO:0000259" key="2">
    <source>
        <dbReference type="Pfam" id="PF05028"/>
    </source>
</evidence>
<dbReference type="PANTHER" id="PTHR12837">
    <property type="entry name" value="POLY ADP-RIBOSE GLYCOHYDROLASE"/>
    <property type="match status" value="1"/>
</dbReference>
<dbReference type="GO" id="GO:0009225">
    <property type="term" value="P:nucleotide-sugar metabolic process"/>
    <property type="evidence" value="ECO:0007669"/>
    <property type="project" value="TreeGrafter"/>
</dbReference>
<feature type="region of interest" description="Disordered" evidence="1">
    <location>
        <begin position="619"/>
        <end position="645"/>
    </location>
</feature>
<sequence>MSMLQVNFRDTKKQETKNVKIYTAVEKQAYDKLSKQLVEKGAELEKHASLKLAPKSLVVNVSENSVVKLVNATNNVTYFSMRGEKIDPDAVVKAHDLGIPILCRSGISRKMFLEDKRYKYESHHEIQGNFIDEITIAINNKIGDEPRGEKQNVRIIKDDLKTASWILDNNVKIFLRTSKNDKLDDLNVKPRDIGMMREFRAVDDNFEGSDEGIVYTYAIYSNDFDDLIQPNDVKKAAANLLSNLTEPDRIKNRRVFLIADGKSTNNLSVKKFINIVVSEIDAEVIEYNVDANNGVDYKMVSVFKMSESELEDEINGEGFIFRGTRAQLKEELKSELKIAMRGGDFDNNTNIMKLSNYANLKSESDETDVVTISAIKQDKNKIDIQENRLSVNPEIKIIKGSNLMAKKGAIVMFMRRVLSNDIFYKSESQSSQVQSLFPETYLLYTKCETLQDSDNIMLSKAKKDIENRSGGVRRKDSGEIEFDILGIEPLYIENSKEEMRERNLVNEINKFIAAFKSTKERVINTGNIGCEYHGANAYVKLIQQIIAATIAGKNLNYYVETEEMKEDFTKVVDKINSKRLQVRELYMLLAANKPHSARDFLEESDSIVAEDAVVKEEEKASANEIIDESDGKEKQNDETLRNEIIDDKDEDDVKQIFQDQPESTEDDGKQKIELKSEKIKGKKVVEEDVTYKSQPKAKTLMDVYESNTRMLLMTCEKHMEDLSTVKTEEELTVWRNKGSAYVEFVENIHKCMEILINMKKTIEKVDVVEERVEKVEETEKMIDSGFAKQVFSSLIEGHMNFMHKKEWDVKPILIVTGDHYADFERLSIEGLRYGVTKDKKFNVFESTTLTATLNKIMDRREKLNLKKGIELEIDAVAREFGYVTTKDNDEYIAIRKF</sequence>
<organism evidence="3">
    <name type="scientific">Thaumetopoea pityocampa cypovirus 5</name>
    <dbReference type="NCBI Taxonomy" id="1591445"/>
    <lineage>
        <taxon>Viruses</taxon>
        <taxon>Riboviria</taxon>
        <taxon>Orthornavirae</taxon>
        <taxon>Duplornaviricota</taxon>
        <taxon>Resentoviricetes</taxon>
        <taxon>Reovirales</taxon>
        <taxon>Spinareoviridae</taxon>
        <taxon>Cypovirus</taxon>
    </lineage>
</organism>
<dbReference type="InterPro" id="IPR046372">
    <property type="entry name" value="PARG_cat_C"/>
</dbReference>
<evidence type="ECO:0000256" key="1">
    <source>
        <dbReference type="SAM" id="MobiDB-lite"/>
    </source>
</evidence>
<dbReference type="InterPro" id="IPR007724">
    <property type="entry name" value="Poly_GlycHdrlase"/>
</dbReference>
<evidence type="ECO:0000313" key="3">
    <source>
        <dbReference type="EMBL" id="AJC97792.1"/>
    </source>
</evidence>
<feature type="compositionally biased region" description="Basic and acidic residues" evidence="1">
    <location>
        <begin position="629"/>
        <end position="645"/>
    </location>
</feature>
<dbReference type="Pfam" id="PF05028">
    <property type="entry name" value="PARG_cat_C"/>
    <property type="match status" value="1"/>
</dbReference>
<accession>A0A0B4UDB3</accession>
<name>A0A0B4UDB3_9REOV</name>
<dbReference type="EMBL" id="KP217037">
    <property type="protein sequence ID" value="AJC97792.1"/>
    <property type="molecule type" value="Genomic_RNA"/>
</dbReference>
<dbReference type="GO" id="GO:1990966">
    <property type="term" value="P:ATP generation from poly-ADP-D-ribose"/>
    <property type="evidence" value="ECO:0007669"/>
    <property type="project" value="TreeGrafter"/>
</dbReference>
<dbReference type="Pfam" id="PF23018">
    <property type="entry name" value="Cypovirus_WIV_4"/>
    <property type="match status" value="1"/>
</dbReference>